<feature type="non-terminal residue" evidence="1">
    <location>
        <position position="1"/>
    </location>
</feature>
<dbReference type="AlphaFoldDB" id="A0AAV5W814"/>
<dbReference type="Proteomes" id="UP001432322">
    <property type="component" value="Unassembled WGS sequence"/>
</dbReference>
<organism evidence="1 2">
    <name type="scientific">Pristionchus fissidentatus</name>
    <dbReference type="NCBI Taxonomy" id="1538716"/>
    <lineage>
        <taxon>Eukaryota</taxon>
        <taxon>Metazoa</taxon>
        <taxon>Ecdysozoa</taxon>
        <taxon>Nematoda</taxon>
        <taxon>Chromadorea</taxon>
        <taxon>Rhabditida</taxon>
        <taxon>Rhabditina</taxon>
        <taxon>Diplogasteromorpha</taxon>
        <taxon>Diplogasteroidea</taxon>
        <taxon>Neodiplogasteridae</taxon>
        <taxon>Pristionchus</taxon>
    </lineage>
</organism>
<comment type="caution">
    <text evidence="1">The sequence shown here is derived from an EMBL/GenBank/DDBJ whole genome shotgun (WGS) entry which is preliminary data.</text>
</comment>
<feature type="non-terminal residue" evidence="1">
    <location>
        <position position="87"/>
    </location>
</feature>
<keyword evidence="2" id="KW-1185">Reference proteome</keyword>
<evidence type="ECO:0000313" key="2">
    <source>
        <dbReference type="Proteomes" id="UP001432322"/>
    </source>
</evidence>
<protein>
    <submittedName>
        <fullName evidence="1">Uncharacterized protein</fullName>
    </submittedName>
</protein>
<proteinExistence type="predicted"/>
<gene>
    <name evidence="1" type="ORF">PFISCL1PPCAC_19172</name>
</gene>
<sequence length="87" mass="10274">EEGKKILYNVPVYGDIRFSLHIFDGFFLTTFFAIQDYDVDLRDDQAEDLIRFGMRMKFCENEEEVAEIRAKCVEKTLRAQPNFELPS</sequence>
<reference evidence="1" key="1">
    <citation type="submission" date="2023-10" db="EMBL/GenBank/DDBJ databases">
        <title>Genome assembly of Pristionchus species.</title>
        <authorList>
            <person name="Yoshida K."/>
            <person name="Sommer R.J."/>
        </authorList>
    </citation>
    <scope>NUCLEOTIDE SEQUENCE</scope>
    <source>
        <strain evidence="1">RS5133</strain>
    </source>
</reference>
<dbReference type="EMBL" id="BTSY01000005">
    <property type="protein sequence ID" value="GMT27875.1"/>
    <property type="molecule type" value="Genomic_DNA"/>
</dbReference>
<accession>A0AAV5W814</accession>
<name>A0AAV5W814_9BILA</name>
<evidence type="ECO:0000313" key="1">
    <source>
        <dbReference type="EMBL" id="GMT27875.1"/>
    </source>
</evidence>